<comment type="caution">
    <text evidence="2">The sequence shown here is derived from an EMBL/GenBank/DDBJ whole genome shotgun (WGS) entry which is preliminary data.</text>
</comment>
<evidence type="ECO:0000313" key="3">
    <source>
        <dbReference type="Proteomes" id="UP000236284"/>
    </source>
</evidence>
<sequence>MHWFFSALAGNYGNRNILNPFDTVVRKQILSEFLQTYSRILKTDGYLVIELGESIMKLGSQYQYHSKTRAIFSLNTLLSGLFCLYVLFGLIAD</sequence>
<keyword evidence="1" id="KW-0812">Transmembrane</keyword>
<dbReference type="Proteomes" id="UP000236284">
    <property type="component" value="Unassembled WGS sequence"/>
</dbReference>
<keyword evidence="1" id="KW-0472">Membrane</keyword>
<keyword evidence="3" id="KW-1185">Reference proteome</keyword>
<protein>
    <submittedName>
        <fullName evidence="2">Uncharacterized protein</fullName>
    </submittedName>
</protein>
<gene>
    <name evidence="2" type="ORF">CEP15_11070</name>
</gene>
<proteinExistence type="predicted"/>
<evidence type="ECO:0000256" key="1">
    <source>
        <dbReference type="SAM" id="Phobius"/>
    </source>
</evidence>
<feature type="transmembrane region" description="Helical" evidence="1">
    <location>
        <begin position="70"/>
        <end position="92"/>
    </location>
</feature>
<keyword evidence="1" id="KW-1133">Transmembrane helix</keyword>
<name>A0ABX4WKH8_9CYAN</name>
<evidence type="ECO:0000313" key="2">
    <source>
        <dbReference type="EMBL" id="PNJ96002.1"/>
    </source>
</evidence>
<organism evidence="2 3">
    <name type="scientific">Cylindrospermopsis raciborskii C07</name>
    <dbReference type="NCBI Taxonomy" id="2014886"/>
    <lineage>
        <taxon>Bacteria</taxon>
        <taxon>Bacillati</taxon>
        <taxon>Cyanobacteriota</taxon>
        <taxon>Cyanophyceae</taxon>
        <taxon>Nostocales</taxon>
        <taxon>Aphanizomenonaceae</taxon>
        <taxon>Cylindrospermopsis</taxon>
    </lineage>
</organism>
<reference evidence="2 3" key="1">
    <citation type="submission" date="2017-06" db="EMBL/GenBank/DDBJ databases">
        <title>Genome variation in co-occurring toxic Cylindrospermopsis raciborskii strains determines phenotypic plasticity.</title>
        <authorList>
            <person name="Willis A."/>
            <person name="Woodhouse J."/>
            <person name="Ongley S."/>
            <person name="Jex A."/>
            <person name="Burford M."/>
            <person name="Neilan B."/>
        </authorList>
    </citation>
    <scope>NUCLEOTIDE SEQUENCE [LARGE SCALE GENOMIC DNA]</scope>
    <source>
        <strain evidence="2 3">C07</strain>
    </source>
</reference>
<accession>A0ABX4WKH8</accession>
<dbReference type="EMBL" id="NJHS01000080">
    <property type="protein sequence ID" value="PNJ96002.1"/>
    <property type="molecule type" value="Genomic_DNA"/>
</dbReference>